<keyword evidence="3" id="KW-1185">Reference proteome</keyword>
<proteinExistence type="predicted"/>
<reference evidence="2" key="1">
    <citation type="submission" date="2023-02" db="EMBL/GenBank/DDBJ databases">
        <title>Genome of toxic invasive species Heracleum sosnowskyi carries increased number of genes despite the absence of recent whole-genome duplications.</title>
        <authorList>
            <person name="Schelkunov M."/>
            <person name="Shtratnikova V."/>
            <person name="Makarenko M."/>
            <person name="Klepikova A."/>
            <person name="Omelchenko D."/>
            <person name="Novikova G."/>
            <person name="Obukhova E."/>
            <person name="Bogdanov V."/>
            <person name="Penin A."/>
            <person name="Logacheva M."/>
        </authorList>
    </citation>
    <scope>NUCLEOTIDE SEQUENCE</scope>
    <source>
        <strain evidence="2">Hsosn_3</strain>
        <tissue evidence="2">Leaf</tissue>
    </source>
</reference>
<dbReference type="AlphaFoldDB" id="A0AAD8H3H9"/>
<dbReference type="PANTHER" id="PTHR36617">
    <property type="entry name" value="PROTEIN, PUTATIVE-RELATED"/>
    <property type="match status" value="1"/>
</dbReference>
<dbReference type="EMBL" id="JAUIZM010000010">
    <property type="protein sequence ID" value="KAK1360352.1"/>
    <property type="molecule type" value="Genomic_DNA"/>
</dbReference>
<organism evidence="2 3">
    <name type="scientific">Heracleum sosnowskyi</name>
    <dbReference type="NCBI Taxonomy" id="360622"/>
    <lineage>
        <taxon>Eukaryota</taxon>
        <taxon>Viridiplantae</taxon>
        <taxon>Streptophyta</taxon>
        <taxon>Embryophyta</taxon>
        <taxon>Tracheophyta</taxon>
        <taxon>Spermatophyta</taxon>
        <taxon>Magnoliopsida</taxon>
        <taxon>eudicotyledons</taxon>
        <taxon>Gunneridae</taxon>
        <taxon>Pentapetalae</taxon>
        <taxon>asterids</taxon>
        <taxon>campanulids</taxon>
        <taxon>Apiales</taxon>
        <taxon>Apiaceae</taxon>
        <taxon>Apioideae</taxon>
        <taxon>apioid superclade</taxon>
        <taxon>Tordylieae</taxon>
        <taxon>Tordyliinae</taxon>
        <taxon>Heracleum</taxon>
    </lineage>
</organism>
<evidence type="ECO:0000313" key="2">
    <source>
        <dbReference type="EMBL" id="KAK1360352.1"/>
    </source>
</evidence>
<evidence type="ECO:0000259" key="1">
    <source>
        <dbReference type="Pfam" id="PF13966"/>
    </source>
</evidence>
<dbReference type="InterPro" id="IPR026960">
    <property type="entry name" value="RVT-Znf"/>
</dbReference>
<feature type="domain" description="Reverse transcriptase zinc-binding" evidence="1">
    <location>
        <begin position="483"/>
        <end position="571"/>
    </location>
</feature>
<dbReference type="Pfam" id="PF13966">
    <property type="entry name" value="zf-RVT"/>
    <property type="match status" value="1"/>
</dbReference>
<dbReference type="Proteomes" id="UP001237642">
    <property type="component" value="Unassembled WGS sequence"/>
</dbReference>
<dbReference type="PANTHER" id="PTHR36617:SF15">
    <property type="entry name" value="REVERSE TRANSCRIPTASE ZINC-BINDING DOMAIN-CONTAINING PROTEIN"/>
    <property type="match status" value="1"/>
</dbReference>
<name>A0AAD8H3H9_9APIA</name>
<comment type="caution">
    <text evidence="2">The sequence shown here is derived from an EMBL/GenBank/DDBJ whole genome shotgun (WGS) entry which is preliminary data.</text>
</comment>
<protein>
    <recommendedName>
        <fullName evidence="1">Reverse transcriptase zinc-binding domain-containing protein</fullName>
    </recommendedName>
</protein>
<gene>
    <name evidence="2" type="ORF">POM88_044826</name>
</gene>
<evidence type="ECO:0000313" key="3">
    <source>
        <dbReference type="Proteomes" id="UP001237642"/>
    </source>
</evidence>
<sequence length="611" mass="72425">MESFNDFIKDQNLFDIDLSNTKFTWIGSAGKKSRLDRVLVCEKWFAAGEWGLFAMHRKKSDHKRLIFKHRPCNWGPKPMKIFNCWLNEDSLQHLLKAFWCQNADLKSNVQVTIKEVKKIIKGWAFNLKDRTETSIKELEEILDKDDQVSETNKELIQKRKQLEHLYDLRDDMLRQKSRLNWQKNGDRNSKFFHQVIQKRRKRNAINNLVWCNKRISNPNALKEAFYQHFKDFFEEKESLSLFKLGNLVDRLISEREQEWLEREISMEDIEFALSLSANEKAPGPDGFNMGCIRFLWQHLKSAKGGLGLSSVHKRNVALLGKWHWKWLMDREKGWNIWVRAKYRVSKGDSISHVLKSSNHSECFSSIVEVNNMPSLNGWLDAINFKWKIGDGEQILFLEDYWCSQGTLKLLFPRLYKISKLKCVNFRVYKDLLDCYEAYGEVFWIRYLRIWEQEQVDAILEICSKISLKRNRDSLIRLPVEGNYTAASSYELLASDRSETKVAWNFIWKYKVPPKVQIFLWNYFNKILPTSSFLANRLGQSFLGSRACKWCNRDEESQMHLFWKCEMAKWAWSFVSSWWNIEVKIGDARNISLKFKGPSTRVAWEITWSATM</sequence>
<accession>A0AAD8H3H9</accession>
<reference evidence="2" key="2">
    <citation type="submission" date="2023-05" db="EMBL/GenBank/DDBJ databases">
        <authorList>
            <person name="Schelkunov M.I."/>
        </authorList>
    </citation>
    <scope>NUCLEOTIDE SEQUENCE</scope>
    <source>
        <strain evidence="2">Hsosn_3</strain>
        <tissue evidence="2">Leaf</tissue>
    </source>
</reference>